<feature type="region of interest" description="Disordered" evidence="1">
    <location>
        <begin position="257"/>
        <end position="358"/>
    </location>
</feature>
<keyword evidence="2" id="KW-0812">Transmembrane</keyword>
<feature type="compositionally biased region" description="Basic and acidic residues" evidence="1">
    <location>
        <begin position="318"/>
        <end position="328"/>
    </location>
</feature>
<gene>
    <name evidence="3" type="ORF">A1O1_09218</name>
</gene>
<evidence type="ECO:0000313" key="3">
    <source>
        <dbReference type="EMBL" id="EXJ78816.1"/>
    </source>
</evidence>
<evidence type="ECO:0000256" key="2">
    <source>
        <dbReference type="SAM" id="Phobius"/>
    </source>
</evidence>
<name>W9XPB5_9EURO</name>
<dbReference type="HOGENOM" id="CLU_780826_0_0_1"/>
<feature type="region of interest" description="Disordered" evidence="1">
    <location>
        <begin position="58"/>
        <end position="107"/>
    </location>
</feature>
<feature type="compositionally biased region" description="Low complexity" evidence="1">
    <location>
        <begin position="268"/>
        <end position="277"/>
    </location>
</feature>
<keyword evidence="2" id="KW-0472">Membrane</keyword>
<dbReference type="EMBL" id="AMWN01000011">
    <property type="protein sequence ID" value="EXJ78816.1"/>
    <property type="molecule type" value="Genomic_DNA"/>
</dbReference>
<keyword evidence="4" id="KW-1185">Reference proteome</keyword>
<evidence type="ECO:0000313" key="4">
    <source>
        <dbReference type="Proteomes" id="UP000019484"/>
    </source>
</evidence>
<reference evidence="3 4" key="1">
    <citation type="submission" date="2013-03" db="EMBL/GenBank/DDBJ databases">
        <title>The Genome Sequence of Capronia coronata CBS 617.96.</title>
        <authorList>
            <consortium name="The Broad Institute Genomics Platform"/>
            <person name="Cuomo C."/>
            <person name="de Hoog S."/>
            <person name="Gorbushina A."/>
            <person name="Walker B."/>
            <person name="Young S.K."/>
            <person name="Zeng Q."/>
            <person name="Gargeya S."/>
            <person name="Fitzgerald M."/>
            <person name="Haas B."/>
            <person name="Abouelleil A."/>
            <person name="Allen A.W."/>
            <person name="Alvarado L."/>
            <person name="Arachchi H.M."/>
            <person name="Berlin A.M."/>
            <person name="Chapman S.B."/>
            <person name="Gainer-Dewar J."/>
            <person name="Goldberg J."/>
            <person name="Griggs A."/>
            <person name="Gujja S."/>
            <person name="Hansen M."/>
            <person name="Howarth C."/>
            <person name="Imamovic A."/>
            <person name="Ireland A."/>
            <person name="Larimer J."/>
            <person name="McCowan C."/>
            <person name="Murphy C."/>
            <person name="Pearson M."/>
            <person name="Poon T.W."/>
            <person name="Priest M."/>
            <person name="Roberts A."/>
            <person name="Saif S."/>
            <person name="Shea T."/>
            <person name="Sisk P."/>
            <person name="Sykes S."/>
            <person name="Wortman J."/>
            <person name="Nusbaum C."/>
            <person name="Birren B."/>
        </authorList>
    </citation>
    <scope>NUCLEOTIDE SEQUENCE [LARGE SCALE GENOMIC DNA]</scope>
    <source>
        <strain evidence="3 4">CBS 617.96</strain>
    </source>
</reference>
<dbReference type="OrthoDB" id="4148767at2759"/>
<dbReference type="RefSeq" id="XP_007728264.1">
    <property type="nucleotide sequence ID" value="XM_007730074.1"/>
</dbReference>
<comment type="caution">
    <text evidence="3">The sequence shown here is derived from an EMBL/GenBank/DDBJ whole genome shotgun (WGS) entry which is preliminary data.</text>
</comment>
<dbReference type="GeneID" id="19164063"/>
<feature type="compositionally biased region" description="Basic residues" evidence="1">
    <location>
        <begin position="78"/>
        <end position="89"/>
    </location>
</feature>
<dbReference type="AlphaFoldDB" id="W9XPB5"/>
<feature type="compositionally biased region" description="Polar residues" evidence="1">
    <location>
        <begin position="343"/>
        <end position="355"/>
    </location>
</feature>
<accession>W9XPB5</accession>
<dbReference type="Proteomes" id="UP000019484">
    <property type="component" value="Unassembled WGS sequence"/>
</dbReference>
<feature type="transmembrane region" description="Helical" evidence="2">
    <location>
        <begin position="20"/>
        <end position="40"/>
    </location>
</feature>
<evidence type="ECO:0000256" key="1">
    <source>
        <dbReference type="SAM" id="MobiDB-lite"/>
    </source>
</evidence>
<organism evidence="3 4">
    <name type="scientific">Capronia coronata CBS 617.96</name>
    <dbReference type="NCBI Taxonomy" id="1182541"/>
    <lineage>
        <taxon>Eukaryota</taxon>
        <taxon>Fungi</taxon>
        <taxon>Dikarya</taxon>
        <taxon>Ascomycota</taxon>
        <taxon>Pezizomycotina</taxon>
        <taxon>Eurotiomycetes</taxon>
        <taxon>Chaetothyriomycetidae</taxon>
        <taxon>Chaetothyriales</taxon>
        <taxon>Herpotrichiellaceae</taxon>
        <taxon>Capronia</taxon>
    </lineage>
</organism>
<protein>
    <submittedName>
        <fullName evidence="3">Uncharacterized protein</fullName>
    </submittedName>
</protein>
<keyword evidence="2" id="KW-1133">Transmembrane helix</keyword>
<feature type="compositionally biased region" description="Polar residues" evidence="1">
    <location>
        <begin position="92"/>
        <end position="101"/>
    </location>
</feature>
<feature type="compositionally biased region" description="Gly residues" evidence="1">
    <location>
        <begin position="278"/>
        <end position="290"/>
    </location>
</feature>
<proteinExistence type="predicted"/>
<sequence>MLSKGPLRVGLIDDTSLALASQIVGFVSFAITIMTLLAIFRSLPRTYLNHAQRRYLDPHHARQPVPGARGREGACKTSHPRRRQVRRLPQRATPTGSTETKTAGGGATLKSNLNDLWQQFKNVERAFLIRDPFRTEQVQKGDYWGESDVDEKAYARPGGGRSGERSVKNFKDRMGMARRCCRRISSGIAELAWSIGLSVRLPVTKLEIGTDPRVARWQGQTSVVHMLDQVHRVQIRRMERDVFETDELVKRIWQRINRRGGGGGGRSGSASSSRTPSGDGGGEGGGGGRMAGIRKRSIRSRPGSVRHLSRHASTTGGHFREVEEREVVRVPPDNILRPREGEASNTGRQRETSPPASRVEYEVVKPGRIYVDVDVDVDRGRPRVEDVELDCIDRARPGQTQGYSRDRGRYR</sequence>